<dbReference type="EMBL" id="JAMSHJ010000004">
    <property type="protein sequence ID" value="KAI5415420.1"/>
    <property type="molecule type" value="Genomic_DNA"/>
</dbReference>
<gene>
    <name evidence="1" type="ORF">KIW84_040746</name>
</gene>
<protein>
    <submittedName>
        <fullName evidence="1">Uncharacterized protein</fullName>
    </submittedName>
</protein>
<evidence type="ECO:0000313" key="2">
    <source>
        <dbReference type="Proteomes" id="UP001058974"/>
    </source>
</evidence>
<dbReference type="AlphaFoldDB" id="A0A9D4XAW3"/>
<evidence type="ECO:0000313" key="1">
    <source>
        <dbReference type="EMBL" id="KAI5415420.1"/>
    </source>
</evidence>
<reference evidence="1 2" key="1">
    <citation type="journal article" date="2022" name="Nat. Genet.">
        <title>Improved pea reference genome and pan-genome highlight genomic features and evolutionary characteristics.</title>
        <authorList>
            <person name="Yang T."/>
            <person name="Liu R."/>
            <person name="Luo Y."/>
            <person name="Hu S."/>
            <person name="Wang D."/>
            <person name="Wang C."/>
            <person name="Pandey M.K."/>
            <person name="Ge S."/>
            <person name="Xu Q."/>
            <person name="Li N."/>
            <person name="Li G."/>
            <person name="Huang Y."/>
            <person name="Saxena R.K."/>
            <person name="Ji Y."/>
            <person name="Li M."/>
            <person name="Yan X."/>
            <person name="He Y."/>
            <person name="Liu Y."/>
            <person name="Wang X."/>
            <person name="Xiang C."/>
            <person name="Varshney R.K."/>
            <person name="Ding H."/>
            <person name="Gao S."/>
            <person name="Zong X."/>
        </authorList>
    </citation>
    <scope>NUCLEOTIDE SEQUENCE [LARGE SCALE GENOMIC DNA]</scope>
    <source>
        <strain evidence="1 2">cv. Zhongwan 6</strain>
    </source>
</reference>
<name>A0A9D4XAW3_PEA</name>
<sequence length="105" mass="11960">MRGKAQANNLLLQRYLKLAAEKLSMVKATLPPPVKPLDGGSYKPHSLSLRDILTKGQRATTMKERVDLIEKGLMKVYLEGGNRLLSKVTMDERHFRNCEILGRRR</sequence>
<comment type="caution">
    <text evidence="1">The sequence shown here is derived from an EMBL/GenBank/DDBJ whole genome shotgun (WGS) entry which is preliminary data.</text>
</comment>
<accession>A0A9D4XAW3</accession>
<proteinExistence type="predicted"/>
<keyword evidence="2" id="KW-1185">Reference proteome</keyword>
<dbReference type="Proteomes" id="UP001058974">
    <property type="component" value="Chromosome 4"/>
</dbReference>
<dbReference type="Gramene" id="Psat04G0074600-T1">
    <property type="protein sequence ID" value="KAI5415420.1"/>
    <property type="gene ID" value="KIW84_040746"/>
</dbReference>
<organism evidence="1 2">
    <name type="scientific">Pisum sativum</name>
    <name type="common">Garden pea</name>
    <name type="synonym">Lathyrus oleraceus</name>
    <dbReference type="NCBI Taxonomy" id="3888"/>
    <lineage>
        <taxon>Eukaryota</taxon>
        <taxon>Viridiplantae</taxon>
        <taxon>Streptophyta</taxon>
        <taxon>Embryophyta</taxon>
        <taxon>Tracheophyta</taxon>
        <taxon>Spermatophyta</taxon>
        <taxon>Magnoliopsida</taxon>
        <taxon>eudicotyledons</taxon>
        <taxon>Gunneridae</taxon>
        <taxon>Pentapetalae</taxon>
        <taxon>rosids</taxon>
        <taxon>fabids</taxon>
        <taxon>Fabales</taxon>
        <taxon>Fabaceae</taxon>
        <taxon>Papilionoideae</taxon>
        <taxon>50 kb inversion clade</taxon>
        <taxon>NPAAA clade</taxon>
        <taxon>Hologalegina</taxon>
        <taxon>IRL clade</taxon>
        <taxon>Fabeae</taxon>
        <taxon>Lathyrus</taxon>
    </lineage>
</organism>